<evidence type="ECO:0000313" key="1">
    <source>
        <dbReference type="EMBL" id="KAI3693429.1"/>
    </source>
</evidence>
<comment type="caution">
    <text evidence="1">The sequence shown here is derived from an EMBL/GenBank/DDBJ whole genome shotgun (WGS) entry which is preliminary data.</text>
</comment>
<dbReference type="Proteomes" id="UP001055879">
    <property type="component" value="Linkage Group LG11"/>
</dbReference>
<keyword evidence="2" id="KW-1185">Reference proteome</keyword>
<sequence>MDLLGGTSRKEGFVSEIDNPPLVLANPDCCDQDQCANIFVSSLRDTSGYEKGKEASCSCSNVSARFIPLKMAILERLIEDDSPNPDTLAYTFLSSCNLKH</sequence>
<accession>A0ACB8Z837</accession>
<name>A0ACB8Z837_ARCLA</name>
<reference evidence="1 2" key="2">
    <citation type="journal article" date="2022" name="Mol. Ecol. Resour.">
        <title>The genomes of chicory, endive, great burdock and yacon provide insights into Asteraceae paleo-polyploidization history and plant inulin production.</title>
        <authorList>
            <person name="Fan W."/>
            <person name="Wang S."/>
            <person name="Wang H."/>
            <person name="Wang A."/>
            <person name="Jiang F."/>
            <person name="Liu H."/>
            <person name="Zhao H."/>
            <person name="Xu D."/>
            <person name="Zhang Y."/>
        </authorList>
    </citation>
    <scope>NUCLEOTIDE SEQUENCE [LARGE SCALE GENOMIC DNA]</scope>
    <source>
        <strain evidence="2">cv. Niubang</strain>
    </source>
</reference>
<evidence type="ECO:0000313" key="2">
    <source>
        <dbReference type="Proteomes" id="UP001055879"/>
    </source>
</evidence>
<gene>
    <name evidence="1" type="ORF">L6452_33264</name>
</gene>
<protein>
    <submittedName>
        <fullName evidence="1">Uncharacterized protein</fullName>
    </submittedName>
</protein>
<proteinExistence type="predicted"/>
<reference evidence="2" key="1">
    <citation type="journal article" date="2022" name="Mol. Ecol. Resour.">
        <title>The genomes of chicory, endive, great burdock and yacon provide insights into Asteraceae palaeo-polyploidization history and plant inulin production.</title>
        <authorList>
            <person name="Fan W."/>
            <person name="Wang S."/>
            <person name="Wang H."/>
            <person name="Wang A."/>
            <person name="Jiang F."/>
            <person name="Liu H."/>
            <person name="Zhao H."/>
            <person name="Xu D."/>
            <person name="Zhang Y."/>
        </authorList>
    </citation>
    <scope>NUCLEOTIDE SEQUENCE [LARGE SCALE GENOMIC DNA]</scope>
    <source>
        <strain evidence="2">cv. Niubang</strain>
    </source>
</reference>
<organism evidence="1 2">
    <name type="scientific">Arctium lappa</name>
    <name type="common">Greater burdock</name>
    <name type="synonym">Lappa major</name>
    <dbReference type="NCBI Taxonomy" id="4217"/>
    <lineage>
        <taxon>Eukaryota</taxon>
        <taxon>Viridiplantae</taxon>
        <taxon>Streptophyta</taxon>
        <taxon>Embryophyta</taxon>
        <taxon>Tracheophyta</taxon>
        <taxon>Spermatophyta</taxon>
        <taxon>Magnoliopsida</taxon>
        <taxon>eudicotyledons</taxon>
        <taxon>Gunneridae</taxon>
        <taxon>Pentapetalae</taxon>
        <taxon>asterids</taxon>
        <taxon>campanulids</taxon>
        <taxon>Asterales</taxon>
        <taxon>Asteraceae</taxon>
        <taxon>Carduoideae</taxon>
        <taxon>Cardueae</taxon>
        <taxon>Arctiinae</taxon>
        <taxon>Arctium</taxon>
    </lineage>
</organism>
<dbReference type="EMBL" id="CM042057">
    <property type="protein sequence ID" value="KAI3693429.1"/>
    <property type="molecule type" value="Genomic_DNA"/>
</dbReference>